<dbReference type="OrthoDB" id="1934703at2759"/>
<dbReference type="SUPFAM" id="SSF53098">
    <property type="entry name" value="Ribonuclease H-like"/>
    <property type="match status" value="1"/>
</dbReference>
<evidence type="ECO:0000313" key="3">
    <source>
        <dbReference type="Proteomes" id="UP000652761"/>
    </source>
</evidence>
<reference evidence="2" key="1">
    <citation type="submission" date="2017-07" db="EMBL/GenBank/DDBJ databases">
        <title>Taro Niue Genome Assembly and Annotation.</title>
        <authorList>
            <person name="Atibalentja N."/>
            <person name="Keating K."/>
            <person name="Fields C.J."/>
        </authorList>
    </citation>
    <scope>NUCLEOTIDE SEQUENCE</scope>
    <source>
        <strain evidence="2">Niue_2</strain>
        <tissue evidence="2">Leaf</tissue>
    </source>
</reference>
<dbReference type="Proteomes" id="UP000652761">
    <property type="component" value="Unassembled WGS sequence"/>
</dbReference>
<sequence length="138" mass="16736">MISNARFWEKIFYYLKVIEPLILILRIVDGDDKNDMGYLYEAMDKAKKILREMNPKAYRKWWAIIDKRWEMTLHHNLHVAEFRRSTSQLEPKRKKDKGKKKAKANKERRTEESRRKSQEGAEDSPEESEERHIRQPFS</sequence>
<dbReference type="EMBL" id="NMUH01000824">
    <property type="protein sequence ID" value="MQL85340.1"/>
    <property type="molecule type" value="Genomic_DNA"/>
</dbReference>
<comment type="caution">
    <text evidence="2">The sequence shown here is derived from an EMBL/GenBank/DDBJ whole genome shotgun (WGS) entry which is preliminary data.</text>
</comment>
<protein>
    <submittedName>
        <fullName evidence="2">Uncharacterized protein</fullName>
    </submittedName>
</protein>
<accession>A0A843UUJ6</accession>
<name>A0A843UUJ6_COLES</name>
<dbReference type="AlphaFoldDB" id="A0A843UUJ6"/>
<evidence type="ECO:0000256" key="1">
    <source>
        <dbReference type="SAM" id="MobiDB-lite"/>
    </source>
</evidence>
<organism evidence="2 3">
    <name type="scientific">Colocasia esculenta</name>
    <name type="common">Wild taro</name>
    <name type="synonym">Arum esculentum</name>
    <dbReference type="NCBI Taxonomy" id="4460"/>
    <lineage>
        <taxon>Eukaryota</taxon>
        <taxon>Viridiplantae</taxon>
        <taxon>Streptophyta</taxon>
        <taxon>Embryophyta</taxon>
        <taxon>Tracheophyta</taxon>
        <taxon>Spermatophyta</taxon>
        <taxon>Magnoliopsida</taxon>
        <taxon>Liliopsida</taxon>
        <taxon>Araceae</taxon>
        <taxon>Aroideae</taxon>
        <taxon>Colocasieae</taxon>
        <taxon>Colocasia</taxon>
    </lineage>
</organism>
<feature type="compositionally biased region" description="Basic residues" evidence="1">
    <location>
        <begin position="92"/>
        <end position="103"/>
    </location>
</feature>
<feature type="region of interest" description="Disordered" evidence="1">
    <location>
        <begin position="84"/>
        <end position="138"/>
    </location>
</feature>
<feature type="compositionally biased region" description="Basic and acidic residues" evidence="1">
    <location>
        <begin position="104"/>
        <end position="119"/>
    </location>
</feature>
<proteinExistence type="predicted"/>
<gene>
    <name evidence="2" type="ORF">Taro_017857</name>
</gene>
<feature type="compositionally biased region" description="Basic and acidic residues" evidence="1">
    <location>
        <begin position="129"/>
        <end position="138"/>
    </location>
</feature>
<evidence type="ECO:0000313" key="2">
    <source>
        <dbReference type="EMBL" id="MQL85340.1"/>
    </source>
</evidence>
<dbReference type="InterPro" id="IPR012337">
    <property type="entry name" value="RNaseH-like_sf"/>
</dbReference>
<keyword evidence="3" id="KW-1185">Reference proteome</keyword>